<evidence type="ECO:0000259" key="1">
    <source>
        <dbReference type="Pfam" id="PF19837"/>
    </source>
</evidence>
<gene>
    <name evidence="2" type="ORF">MSZNOR_4535</name>
</gene>
<dbReference type="Pfam" id="PF19837">
    <property type="entry name" value="DUF6316"/>
    <property type="match status" value="1"/>
</dbReference>
<dbReference type="Proteomes" id="UP001162030">
    <property type="component" value="Chromosome"/>
</dbReference>
<reference evidence="2 3" key="1">
    <citation type="submission" date="2023-03" db="EMBL/GenBank/DDBJ databases">
        <authorList>
            <person name="Pearce D."/>
        </authorList>
    </citation>
    <scope>NUCLEOTIDE SEQUENCE [LARGE SCALE GENOMIC DNA]</scope>
    <source>
        <strain evidence="2">Msz</strain>
    </source>
</reference>
<accession>A0ABM9I895</accession>
<name>A0ABM9I895_9GAMM</name>
<dbReference type="EMBL" id="OX458333">
    <property type="protein sequence ID" value="CAI8955027.1"/>
    <property type="molecule type" value="Genomic_DNA"/>
</dbReference>
<dbReference type="InterPro" id="IPR045630">
    <property type="entry name" value="DUF6316"/>
</dbReference>
<proteinExistence type="predicted"/>
<protein>
    <recommendedName>
        <fullName evidence="1">DUF6316 domain-containing protein</fullName>
    </recommendedName>
</protein>
<sequence>MFRADRVFWERNNVTGQTEWFFLTREGVKGPYQSEALARKALDEFKEQCIRAGNNAARTSDWNSHFELVRDGAGWTLRKVVPAESK</sequence>
<evidence type="ECO:0000313" key="2">
    <source>
        <dbReference type="EMBL" id="CAI8955027.1"/>
    </source>
</evidence>
<evidence type="ECO:0000313" key="3">
    <source>
        <dbReference type="Proteomes" id="UP001162030"/>
    </source>
</evidence>
<dbReference type="RefSeq" id="WP_026609867.1">
    <property type="nucleotide sequence ID" value="NZ_OX458333.1"/>
</dbReference>
<keyword evidence="3" id="KW-1185">Reference proteome</keyword>
<organism evidence="2 3">
    <name type="scientific">Methylocaldum szegediense</name>
    <dbReference type="NCBI Taxonomy" id="73780"/>
    <lineage>
        <taxon>Bacteria</taxon>
        <taxon>Pseudomonadati</taxon>
        <taxon>Pseudomonadota</taxon>
        <taxon>Gammaproteobacteria</taxon>
        <taxon>Methylococcales</taxon>
        <taxon>Methylococcaceae</taxon>
        <taxon>Methylocaldum</taxon>
    </lineage>
</organism>
<feature type="domain" description="DUF6316" evidence="1">
    <location>
        <begin position="2"/>
        <end position="45"/>
    </location>
</feature>